<protein>
    <submittedName>
        <fullName evidence="2">Uncharacterized protein</fullName>
    </submittedName>
</protein>
<feature type="region of interest" description="Disordered" evidence="1">
    <location>
        <begin position="147"/>
        <end position="222"/>
    </location>
</feature>
<feature type="compositionally biased region" description="Polar residues" evidence="1">
    <location>
        <begin position="152"/>
        <end position="167"/>
    </location>
</feature>
<proteinExistence type="predicted"/>
<sequence>MPTLTLHRRMSSVWKPMLDRDCTNSAVLVALQRNAERSKLEMPKDLAPNSTCVDAEEDGWKKRLGANALSRRALNPRAQVISSFRFPPLQGPKALDIFLPETCVKILSESASTTSDTTLFDEPVVYPGLFKDADMLQAYTALDNTVRRRSTSADGQQSRLHSTNSLSAHHRHVSSDSALDAIGAPPLPLRSRAKANDGLLSFKANPSRDSNRKGHHRRVSLKLPVKPQSSGLGTLHWINQPDVGNRNMSSHQLHTAVDRDILTSEEQDLEYKHRHMFIGTGSLDDFLDLLEISSARVATQSATARAFVQLASAEQLYARQCSSRPEGWELVSRTTLDVMDVTSVDYVVQLQVKLGSITLRQFLDMIPFDENNEVAATQVIKAFSAASYIDAKANMGMENKARAFRSWIVSQEEEPGLQVNLSCVKACT</sequence>
<organism evidence="2 3">
    <name type="scientific">Stemphylium lycopersici</name>
    <name type="common">Tomato gray leaf spot disease fungus</name>
    <name type="synonym">Thyrospora lycopersici</name>
    <dbReference type="NCBI Taxonomy" id="183478"/>
    <lineage>
        <taxon>Eukaryota</taxon>
        <taxon>Fungi</taxon>
        <taxon>Dikarya</taxon>
        <taxon>Ascomycota</taxon>
        <taxon>Pezizomycotina</taxon>
        <taxon>Dothideomycetes</taxon>
        <taxon>Pleosporomycetidae</taxon>
        <taxon>Pleosporales</taxon>
        <taxon>Pleosporineae</taxon>
        <taxon>Pleosporaceae</taxon>
        <taxon>Stemphylium</taxon>
    </lineage>
</organism>
<evidence type="ECO:0000313" key="3">
    <source>
        <dbReference type="Proteomes" id="UP000249619"/>
    </source>
</evidence>
<evidence type="ECO:0000313" key="2">
    <source>
        <dbReference type="EMBL" id="RAR11388.1"/>
    </source>
</evidence>
<evidence type="ECO:0000256" key="1">
    <source>
        <dbReference type="SAM" id="MobiDB-lite"/>
    </source>
</evidence>
<dbReference type="Proteomes" id="UP000249619">
    <property type="component" value="Unassembled WGS sequence"/>
</dbReference>
<dbReference type="AlphaFoldDB" id="A0A364N4H1"/>
<gene>
    <name evidence="2" type="ORF">DDE83_004644</name>
</gene>
<accession>A0A364N4H1</accession>
<comment type="caution">
    <text evidence="2">The sequence shown here is derived from an EMBL/GenBank/DDBJ whole genome shotgun (WGS) entry which is preliminary data.</text>
</comment>
<reference evidence="3" key="1">
    <citation type="submission" date="2018-05" db="EMBL/GenBank/DDBJ databases">
        <title>Draft genome sequence of Stemphylium lycopersici strain CIDEFI 213.</title>
        <authorList>
            <person name="Medina R."/>
            <person name="Franco M.E.E."/>
            <person name="Lucentini C.G."/>
            <person name="Saparrat M.C.N."/>
            <person name="Balatti P.A."/>
        </authorList>
    </citation>
    <scope>NUCLEOTIDE SEQUENCE [LARGE SCALE GENOMIC DNA]</scope>
    <source>
        <strain evidence="3">CIDEFI 213</strain>
    </source>
</reference>
<keyword evidence="3" id="KW-1185">Reference proteome</keyword>
<dbReference type="EMBL" id="QGDH01000058">
    <property type="protein sequence ID" value="RAR11388.1"/>
    <property type="molecule type" value="Genomic_DNA"/>
</dbReference>
<dbReference type="OrthoDB" id="3786670at2759"/>
<name>A0A364N4H1_STELY</name>